<comment type="caution">
    <text evidence="1">The sequence shown here is derived from an EMBL/GenBank/DDBJ whole genome shotgun (WGS) entry which is preliminary data.</text>
</comment>
<protein>
    <submittedName>
        <fullName evidence="1">15627_t:CDS:1</fullName>
    </submittedName>
</protein>
<dbReference type="Proteomes" id="UP000789525">
    <property type="component" value="Unassembled WGS sequence"/>
</dbReference>
<feature type="non-terminal residue" evidence="1">
    <location>
        <position position="86"/>
    </location>
</feature>
<proteinExistence type="predicted"/>
<organism evidence="1 2">
    <name type="scientific">Acaulospora colombiana</name>
    <dbReference type="NCBI Taxonomy" id="27376"/>
    <lineage>
        <taxon>Eukaryota</taxon>
        <taxon>Fungi</taxon>
        <taxon>Fungi incertae sedis</taxon>
        <taxon>Mucoromycota</taxon>
        <taxon>Glomeromycotina</taxon>
        <taxon>Glomeromycetes</taxon>
        <taxon>Diversisporales</taxon>
        <taxon>Acaulosporaceae</taxon>
        <taxon>Acaulospora</taxon>
    </lineage>
</organism>
<keyword evidence="2" id="KW-1185">Reference proteome</keyword>
<evidence type="ECO:0000313" key="2">
    <source>
        <dbReference type="Proteomes" id="UP000789525"/>
    </source>
</evidence>
<dbReference type="EMBL" id="CAJVPT010068597">
    <property type="protein sequence ID" value="CAG8776754.1"/>
    <property type="molecule type" value="Genomic_DNA"/>
</dbReference>
<name>A0ACA9R4G3_9GLOM</name>
<accession>A0ACA9R4G3</accession>
<reference evidence="1" key="1">
    <citation type="submission" date="2021-06" db="EMBL/GenBank/DDBJ databases">
        <authorList>
            <person name="Kallberg Y."/>
            <person name="Tangrot J."/>
            <person name="Rosling A."/>
        </authorList>
    </citation>
    <scope>NUCLEOTIDE SEQUENCE</scope>
    <source>
        <strain evidence="1">CL356</strain>
    </source>
</reference>
<feature type="non-terminal residue" evidence="1">
    <location>
        <position position="1"/>
    </location>
</feature>
<sequence length="86" mass="9749">NSTVARSNIVPTELNQREEDRGWDGFTSANRPCRTGMTTTSQHSTIATQEFDRVHIEVTQSLDRRPTLFSDNSTQQRKAAELKNVL</sequence>
<gene>
    <name evidence="1" type="ORF">ACOLOM_LOCUS14131</name>
</gene>
<evidence type="ECO:0000313" key="1">
    <source>
        <dbReference type="EMBL" id="CAG8776754.1"/>
    </source>
</evidence>